<proteinExistence type="predicted"/>
<sequence>MTVTDTEVVLMAEVIALKVQLRQVESEDHMLEQELKRARGDQKRAMMWMSLEALDHLNYARFYARYTAYAEYVQERFASTRFIEWCIRGMCDDIDYIKSDVEEKRSLRWRFEAAMALMHYGTRALLKGLRNGHVNHEQTLHRTTTLKSERLVTALKRADAQLAETWKQLHRLGDFDNEAYALEFKAEYTELHFVFGVCGHYEATRELMIEWGYA</sequence>
<evidence type="ECO:0000313" key="1">
    <source>
        <dbReference type="EMBL" id="KAF2819430.1"/>
    </source>
</evidence>
<gene>
    <name evidence="1" type="ORF">CC86DRAFT_413127</name>
</gene>
<dbReference type="EMBL" id="MU006245">
    <property type="protein sequence ID" value="KAF2819430.1"/>
    <property type="molecule type" value="Genomic_DNA"/>
</dbReference>
<evidence type="ECO:0000313" key="2">
    <source>
        <dbReference type="Proteomes" id="UP000799424"/>
    </source>
</evidence>
<reference evidence="1" key="1">
    <citation type="journal article" date="2020" name="Stud. Mycol.">
        <title>101 Dothideomycetes genomes: a test case for predicting lifestyles and emergence of pathogens.</title>
        <authorList>
            <person name="Haridas S."/>
            <person name="Albert R."/>
            <person name="Binder M."/>
            <person name="Bloem J."/>
            <person name="Labutti K."/>
            <person name="Salamov A."/>
            <person name="Andreopoulos B."/>
            <person name="Baker S."/>
            <person name="Barry K."/>
            <person name="Bills G."/>
            <person name="Bluhm B."/>
            <person name="Cannon C."/>
            <person name="Castanera R."/>
            <person name="Culley D."/>
            <person name="Daum C."/>
            <person name="Ezra D."/>
            <person name="Gonzalez J."/>
            <person name="Henrissat B."/>
            <person name="Kuo A."/>
            <person name="Liang C."/>
            <person name="Lipzen A."/>
            <person name="Lutzoni F."/>
            <person name="Magnuson J."/>
            <person name="Mondo S."/>
            <person name="Nolan M."/>
            <person name="Ohm R."/>
            <person name="Pangilinan J."/>
            <person name="Park H.-J."/>
            <person name="Ramirez L."/>
            <person name="Alfaro M."/>
            <person name="Sun H."/>
            <person name="Tritt A."/>
            <person name="Yoshinaga Y."/>
            <person name="Zwiers L.-H."/>
            <person name="Turgeon B."/>
            <person name="Goodwin S."/>
            <person name="Spatafora J."/>
            <person name="Crous P."/>
            <person name="Grigoriev I."/>
        </authorList>
    </citation>
    <scope>NUCLEOTIDE SEQUENCE</scope>
    <source>
        <strain evidence="1">CBS 113818</strain>
    </source>
</reference>
<accession>A0A6A6ZEJ3</accession>
<name>A0A6A6ZEJ3_9PLEO</name>
<dbReference type="Proteomes" id="UP000799424">
    <property type="component" value="Unassembled WGS sequence"/>
</dbReference>
<keyword evidence="2" id="KW-1185">Reference proteome</keyword>
<organism evidence="1 2">
    <name type="scientific">Ophiobolus disseminans</name>
    <dbReference type="NCBI Taxonomy" id="1469910"/>
    <lineage>
        <taxon>Eukaryota</taxon>
        <taxon>Fungi</taxon>
        <taxon>Dikarya</taxon>
        <taxon>Ascomycota</taxon>
        <taxon>Pezizomycotina</taxon>
        <taxon>Dothideomycetes</taxon>
        <taxon>Pleosporomycetidae</taxon>
        <taxon>Pleosporales</taxon>
        <taxon>Pleosporineae</taxon>
        <taxon>Phaeosphaeriaceae</taxon>
        <taxon>Ophiobolus</taxon>
    </lineage>
</organism>
<protein>
    <submittedName>
        <fullName evidence="1">Uncharacterized protein</fullName>
    </submittedName>
</protein>
<dbReference type="AlphaFoldDB" id="A0A6A6ZEJ3"/>